<accession>A0ABW8LW49</accession>
<evidence type="ECO:0000313" key="1">
    <source>
        <dbReference type="EMBL" id="MFK4268915.1"/>
    </source>
</evidence>
<name>A0ABW8LW49_9ACTN</name>
<dbReference type="Proteomes" id="UP001620295">
    <property type="component" value="Unassembled WGS sequence"/>
</dbReference>
<organism evidence="1 2">
    <name type="scientific">Streptomyces milbemycinicus</name>
    <dbReference type="NCBI Taxonomy" id="476552"/>
    <lineage>
        <taxon>Bacteria</taxon>
        <taxon>Bacillati</taxon>
        <taxon>Actinomycetota</taxon>
        <taxon>Actinomycetes</taxon>
        <taxon>Kitasatosporales</taxon>
        <taxon>Streptomycetaceae</taxon>
        <taxon>Streptomyces</taxon>
    </lineage>
</organism>
<dbReference type="InterPro" id="IPR029068">
    <property type="entry name" value="Glyas_Bleomycin-R_OHBP_Dase"/>
</dbReference>
<evidence type="ECO:0000313" key="2">
    <source>
        <dbReference type="Proteomes" id="UP001620295"/>
    </source>
</evidence>
<protein>
    <submittedName>
        <fullName evidence="1">VOC family protein</fullName>
    </submittedName>
</protein>
<sequence length="44" mass="4542">MSAPSAAWRRPAMTAEDIGRMAWLADPSGAHFAVITSAEPATAA</sequence>
<dbReference type="Gene3D" id="3.10.180.10">
    <property type="entry name" value="2,3-Dihydroxybiphenyl 1,2-Dioxygenase, domain 1"/>
    <property type="match status" value="1"/>
</dbReference>
<keyword evidence="2" id="KW-1185">Reference proteome</keyword>
<reference evidence="1 2" key="1">
    <citation type="submission" date="2024-11" db="EMBL/GenBank/DDBJ databases">
        <title>The Natural Products Discovery Center: Release of the First 8490 Sequenced Strains for Exploring Actinobacteria Biosynthetic Diversity.</title>
        <authorList>
            <person name="Kalkreuter E."/>
            <person name="Kautsar S.A."/>
            <person name="Yang D."/>
            <person name="Bader C.D."/>
            <person name="Teijaro C.N."/>
            <person name="Fluegel L."/>
            <person name="Davis C.M."/>
            <person name="Simpson J.R."/>
            <person name="Lauterbach L."/>
            <person name="Steele A.D."/>
            <person name="Gui C."/>
            <person name="Meng S."/>
            <person name="Li G."/>
            <person name="Viehrig K."/>
            <person name="Ye F."/>
            <person name="Su P."/>
            <person name="Kiefer A.F."/>
            <person name="Nichols A."/>
            <person name="Cepeda A.J."/>
            <person name="Yan W."/>
            <person name="Fan B."/>
            <person name="Jiang Y."/>
            <person name="Adhikari A."/>
            <person name="Zheng C.-J."/>
            <person name="Schuster L."/>
            <person name="Cowan T.M."/>
            <person name="Smanski M.J."/>
            <person name="Chevrette M.G."/>
            <person name="De Carvalho L.P.S."/>
            <person name="Shen B."/>
        </authorList>
    </citation>
    <scope>NUCLEOTIDE SEQUENCE [LARGE SCALE GENOMIC DNA]</scope>
    <source>
        <strain evidence="1 2">NPDC020863</strain>
    </source>
</reference>
<gene>
    <name evidence="1" type="ORF">ACI2L5_28835</name>
</gene>
<proteinExistence type="predicted"/>
<dbReference type="EMBL" id="JBJDQH010000010">
    <property type="protein sequence ID" value="MFK4268915.1"/>
    <property type="molecule type" value="Genomic_DNA"/>
</dbReference>
<comment type="caution">
    <text evidence="1">The sequence shown here is derived from an EMBL/GenBank/DDBJ whole genome shotgun (WGS) entry which is preliminary data.</text>
</comment>
<dbReference type="RefSeq" id="WP_358704251.1">
    <property type="nucleotide sequence ID" value="NZ_JBFACG010000017.1"/>
</dbReference>